<protein>
    <submittedName>
        <fullName evidence="1">Purine nucleoside permease</fullName>
    </submittedName>
</protein>
<evidence type="ECO:0000313" key="1">
    <source>
        <dbReference type="EMBL" id="SMP59488.1"/>
    </source>
</evidence>
<dbReference type="EMBL" id="FXUL01000006">
    <property type="protein sequence ID" value="SMP59488.1"/>
    <property type="molecule type" value="Genomic_DNA"/>
</dbReference>
<comment type="caution">
    <text evidence="1">The sequence shown here is derived from an EMBL/GenBank/DDBJ whole genome shotgun (WGS) entry which is preliminary data.</text>
</comment>
<keyword evidence="2" id="KW-1185">Reference proteome</keyword>
<dbReference type="PANTHER" id="PTHR38643">
    <property type="entry name" value="PURINE NUCLEOSIDE PERMEASE C285.05-RELATED"/>
    <property type="match status" value="1"/>
</dbReference>
<dbReference type="Proteomes" id="UP001158049">
    <property type="component" value="Unassembled WGS sequence"/>
</dbReference>
<accession>A0ABY1Q5Q4</accession>
<dbReference type="Gene3D" id="3.40.50.1580">
    <property type="entry name" value="Nucleoside phosphorylase domain"/>
    <property type="match status" value="1"/>
</dbReference>
<dbReference type="InterPro" id="IPR035994">
    <property type="entry name" value="Nucleoside_phosphorylase_sf"/>
</dbReference>
<dbReference type="PANTHER" id="PTHR38643:SF1">
    <property type="entry name" value="PURINE NUCLEOSIDE PERMEASE C285.05-RELATED"/>
    <property type="match status" value="1"/>
</dbReference>
<gene>
    <name evidence="1" type="ORF">SAMN06295970_10690</name>
</gene>
<sequence length="366" mass="38964">MNLDNNQTAASPAMGAWRQRALLASLSLVLAACGSSNDDNSASAPASTPARLAPKVVVVNMFGGEAAPFKEPLSLTRKVTVKGLSSRYPDVLCNTDDVCQVTTDMGYANAAATISALLYNSQLDLRQTYFIIAGIAGINPKLGTVGSAAWAKYAVDYSIAHEIDAREIPAGWAYGYFGVGTASPTEKPKFDYHTEVFKLNAALADRAYALSKGVQLSDSAEAQAFRARYPQAPANQPPAVIQCDTVSGDTWFAGTTLSTRAEDWSKLLTDGAAAYCTTQQEDNSTLEALRRGAAAGRVDFERVMILRSGSDMDRPYPGQSNSDVVVNYAEQGGFVPATKNLQLATAPVIREIVGNWGNWSKGLPAQ</sequence>
<dbReference type="PIRSF" id="PIRSF013171">
    <property type="entry name" value="Pur_nuclsid_perm"/>
    <property type="match status" value="1"/>
</dbReference>
<evidence type="ECO:0000313" key="2">
    <source>
        <dbReference type="Proteomes" id="UP001158049"/>
    </source>
</evidence>
<dbReference type="RefSeq" id="WP_283442201.1">
    <property type="nucleotide sequence ID" value="NZ_FXUL01000006.1"/>
</dbReference>
<dbReference type="InterPro" id="IPR009486">
    <property type="entry name" value="Pur_nuclsid_perm"/>
</dbReference>
<name>A0ABY1Q5Q4_9BURK</name>
<proteinExistence type="predicted"/>
<organism evidence="1 2">
    <name type="scientific">Noviherbaspirillum suwonense</name>
    <dbReference type="NCBI Taxonomy" id="1224511"/>
    <lineage>
        <taxon>Bacteria</taxon>
        <taxon>Pseudomonadati</taxon>
        <taxon>Pseudomonadota</taxon>
        <taxon>Betaproteobacteria</taxon>
        <taxon>Burkholderiales</taxon>
        <taxon>Oxalobacteraceae</taxon>
        <taxon>Noviherbaspirillum</taxon>
    </lineage>
</organism>
<reference evidence="1 2" key="1">
    <citation type="submission" date="2017-05" db="EMBL/GenBank/DDBJ databases">
        <authorList>
            <person name="Varghese N."/>
            <person name="Submissions S."/>
        </authorList>
    </citation>
    <scope>NUCLEOTIDE SEQUENCE [LARGE SCALE GENOMIC DNA]</scope>
    <source>
        <strain evidence="1 2">DSM 26001</strain>
    </source>
</reference>
<dbReference type="Pfam" id="PF06516">
    <property type="entry name" value="NUP"/>
    <property type="match status" value="1"/>
</dbReference>